<gene>
    <name evidence="2" type="ORF">ALEPTO_LOCUS2772</name>
</gene>
<dbReference type="SUPFAM" id="SSF53335">
    <property type="entry name" value="S-adenosyl-L-methionine-dependent methyltransferases"/>
    <property type="match status" value="1"/>
</dbReference>
<dbReference type="PANTHER" id="PTHR43591:SF110">
    <property type="entry name" value="RHODANESE DOMAIN-CONTAINING PROTEIN"/>
    <property type="match status" value="1"/>
</dbReference>
<feature type="domain" description="Methyltransferase" evidence="1">
    <location>
        <begin position="73"/>
        <end position="165"/>
    </location>
</feature>
<dbReference type="Proteomes" id="UP000789508">
    <property type="component" value="Unassembled WGS sequence"/>
</dbReference>
<protein>
    <submittedName>
        <fullName evidence="2">2145_t:CDS:1</fullName>
    </submittedName>
</protein>
<dbReference type="CDD" id="cd02440">
    <property type="entry name" value="AdoMet_MTases"/>
    <property type="match status" value="1"/>
</dbReference>
<dbReference type="Gene3D" id="3.40.50.150">
    <property type="entry name" value="Vaccinia Virus protein VP39"/>
    <property type="match status" value="1"/>
</dbReference>
<evidence type="ECO:0000259" key="1">
    <source>
        <dbReference type="Pfam" id="PF13649"/>
    </source>
</evidence>
<sequence>MGICCSRRDSIDGTKFRYVDGRRYHNISNSEYIGANDDEEANRLIRYHEAIKIVWGGLFYSPIEEKLENGAKVIDVGCGAGVWLLDMAQKYPNSYFVGIDFSPMFPTEGLPTNLTFLNYNFLDGAPFNDSYFDFAHLKFMTASFTKVQWKEKVIPELIRITKSGGWIEFMECENVRTNGVAMKRISNGMKKFFEEKDMDCISNGHLPHLLEETNAFSEIRNEKKSITLGKKGGYAGQETLKFYMSGIKSARILMSSYMDIMPEHYDALVEAAFIEADKYDMFSDNFRICCHKL</sequence>
<dbReference type="Pfam" id="PF13649">
    <property type="entry name" value="Methyltransf_25"/>
    <property type="match status" value="1"/>
</dbReference>
<evidence type="ECO:0000313" key="3">
    <source>
        <dbReference type="Proteomes" id="UP000789508"/>
    </source>
</evidence>
<dbReference type="OrthoDB" id="506498at2759"/>
<proteinExistence type="predicted"/>
<dbReference type="InterPro" id="IPR029063">
    <property type="entry name" value="SAM-dependent_MTases_sf"/>
</dbReference>
<keyword evidence="3" id="KW-1185">Reference proteome</keyword>
<accession>A0A9N8ZB70</accession>
<dbReference type="EMBL" id="CAJVPS010000441">
    <property type="protein sequence ID" value="CAG8486752.1"/>
    <property type="molecule type" value="Genomic_DNA"/>
</dbReference>
<evidence type="ECO:0000313" key="2">
    <source>
        <dbReference type="EMBL" id="CAG8486752.1"/>
    </source>
</evidence>
<dbReference type="AlphaFoldDB" id="A0A9N8ZB70"/>
<dbReference type="PANTHER" id="PTHR43591">
    <property type="entry name" value="METHYLTRANSFERASE"/>
    <property type="match status" value="1"/>
</dbReference>
<organism evidence="2 3">
    <name type="scientific">Ambispora leptoticha</name>
    <dbReference type="NCBI Taxonomy" id="144679"/>
    <lineage>
        <taxon>Eukaryota</taxon>
        <taxon>Fungi</taxon>
        <taxon>Fungi incertae sedis</taxon>
        <taxon>Mucoromycota</taxon>
        <taxon>Glomeromycotina</taxon>
        <taxon>Glomeromycetes</taxon>
        <taxon>Archaeosporales</taxon>
        <taxon>Ambisporaceae</taxon>
        <taxon>Ambispora</taxon>
    </lineage>
</organism>
<reference evidence="2" key="1">
    <citation type="submission" date="2021-06" db="EMBL/GenBank/DDBJ databases">
        <authorList>
            <person name="Kallberg Y."/>
            <person name="Tangrot J."/>
            <person name="Rosling A."/>
        </authorList>
    </citation>
    <scope>NUCLEOTIDE SEQUENCE</scope>
    <source>
        <strain evidence="2">FL130A</strain>
    </source>
</reference>
<name>A0A9N8ZB70_9GLOM</name>
<dbReference type="InterPro" id="IPR041698">
    <property type="entry name" value="Methyltransf_25"/>
</dbReference>
<comment type="caution">
    <text evidence="2">The sequence shown here is derived from an EMBL/GenBank/DDBJ whole genome shotgun (WGS) entry which is preliminary data.</text>
</comment>